<proteinExistence type="predicted"/>
<dbReference type="PROSITE" id="PS50948">
    <property type="entry name" value="PAN"/>
    <property type="match status" value="1"/>
</dbReference>
<evidence type="ECO:0000313" key="3">
    <source>
        <dbReference type="EnsemblMetazoa" id="CLYHEMP012321.1"/>
    </source>
</evidence>
<dbReference type="Gene3D" id="3.50.4.10">
    <property type="entry name" value="Hepatocyte Growth Factor"/>
    <property type="match status" value="1"/>
</dbReference>
<organism evidence="3 4">
    <name type="scientific">Clytia hemisphaerica</name>
    <dbReference type="NCBI Taxonomy" id="252671"/>
    <lineage>
        <taxon>Eukaryota</taxon>
        <taxon>Metazoa</taxon>
        <taxon>Cnidaria</taxon>
        <taxon>Hydrozoa</taxon>
        <taxon>Hydroidolina</taxon>
        <taxon>Leptothecata</taxon>
        <taxon>Obeliida</taxon>
        <taxon>Clytiidae</taxon>
        <taxon>Clytia</taxon>
    </lineage>
</organism>
<feature type="domain" description="Apple" evidence="2">
    <location>
        <begin position="26"/>
        <end position="117"/>
    </location>
</feature>
<dbReference type="GeneID" id="136814795"/>
<accession>A0A7M5VF80</accession>
<feature type="chain" id="PRO_5029662927" description="Apple domain-containing protein" evidence="1">
    <location>
        <begin position="19"/>
        <end position="379"/>
    </location>
</feature>
<name>A0A7M5VF80_9CNID</name>
<feature type="signal peptide" evidence="1">
    <location>
        <begin position="1"/>
        <end position="18"/>
    </location>
</feature>
<dbReference type="AlphaFoldDB" id="A0A7M5VF80"/>
<evidence type="ECO:0000259" key="2">
    <source>
        <dbReference type="PROSITE" id="PS50948"/>
    </source>
</evidence>
<evidence type="ECO:0000256" key="1">
    <source>
        <dbReference type="SAM" id="SignalP"/>
    </source>
</evidence>
<dbReference type="InterPro" id="IPR003609">
    <property type="entry name" value="Pan_app"/>
</dbReference>
<reference evidence="3" key="1">
    <citation type="submission" date="2021-01" db="UniProtKB">
        <authorList>
            <consortium name="EnsemblMetazoa"/>
        </authorList>
    </citation>
    <scope>IDENTIFICATION</scope>
</reference>
<sequence length="379" mass="42399">MDWYRILIHCAFIIQVYSEIINEKQCQLYAGIFDLVVKGKLDITPYQIYGSFTLTQCISKCVHYEGLDDGQIQRCKSFNYHPTDQNNNCELLGEDMKDFLMEHIFVEQVPGFVPKYKPNEEGWLHYSESPNAKLRGPTCMAKAKETGKNPCIDGACTDSCEDQRGYTCACASYQRLSMDKTCKVMKPLMPCYLTEMSSPVNDGGTTISVQGNSGNSIFFSDNGVLPESLTEDGSSGPGDCTFRTSPPTTKTIKYEPKSCTFRTYDENVLQKTLIQDTCAYMEVEKLVGRYDKGTIFKSKFGLKDGFKMQVKGAEGVMLSGDIIHDDSQFGPDSLKITTYPGNMFMVGGNTNCTITLMKFPLTTFVNSIWTRNECLPAST</sequence>
<dbReference type="Proteomes" id="UP000594262">
    <property type="component" value="Unplaced"/>
</dbReference>
<evidence type="ECO:0000313" key="4">
    <source>
        <dbReference type="Proteomes" id="UP000594262"/>
    </source>
</evidence>
<dbReference type="SUPFAM" id="SSF57414">
    <property type="entry name" value="Hairpin loop containing domain-like"/>
    <property type="match status" value="1"/>
</dbReference>
<dbReference type="RefSeq" id="XP_066927320.1">
    <property type="nucleotide sequence ID" value="XM_067071219.1"/>
</dbReference>
<keyword evidence="4" id="KW-1185">Reference proteome</keyword>
<keyword evidence="1" id="KW-0732">Signal</keyword>
<protein>
    <recommendedName>
        <fullName evidence="2">Apple domain-containing protein</fullName>
    </recommendedName>
</protein>
<dbReference type="EnsemblMetazoa" id="CLYHEMT012321.1">
    <property type="protein sequence ID" value="CLYHEMP012321.1"/>
    <property type="gene ID" value="CLYHEMG012321"/>
</dbReference>